<reference evidence="1 2" key="2">
    <citation type="journal article" date="2005" name="Gene">
        <title>Sequence analysis of the Lactobacillus plantarum bacteriophage PhiJL-1.</title>
        <authorList>
            <person name="Lu Z."/>
            <person name="Altermann E."/>
            <person name="Breidt F."/>
            <person name="Predki P."/>
            <person name="Fleming H.P."/>
            <person name="Klaenhammer T.R."/>
        </authorList>
    </citation>
    <scope>NUCLEOTIDE SEQUENCE</scope>
</reference>
<protein>
    <submittedName>
        <fullName evidence="1">Head to tail joining</fullName>
    </submittedName>
</protein>
<dbReference type="InterPro" id="IPR010064">
    <property type="entry name" value="HK97-gp10_tail"/>
</dbReference>
<dbReference type="EMBL" id="AY236756">
    <property type="protein sequence ID" value="AAP74520.1"/>
    <property type="molecule type" value="Genomic_DNA"/>
</dbReference>
<proteinExistence type="predicted"/>
<sequence>MANDFNIKFKGVDKLLDEFDISRKELVPYSVEAMKTSLSRAVEKSKGLARVDTGYMRNNIQQDEVKEEHGVVTGRYVARADYSSYNEYGTYRMSAQPFMAPSVAAMTPFFYKAVRDALNKAAKFS</sequence>
<accession>Q597V1</accession>
<dbReference type="GeneID" id="5075554"/>
<dbReference type="NCBIfam" id="TIGR01725">
    <property type="entry name" value="phge_HK97_gp10"/>
    <property type="match status" value="1"/>
</dbReference>
<keyword evidence="2" id="KW-1185">Reference proteome</keyword>
<dbReference type="Proteomes" id="UP000000990">
    <property type="component" value="Segment"/>
</dbReference>
<reference evidence="1 2" key="1">
    <citation type="journal article" date="2003" name="Int. J. Food Microbiol.">
        <title>Isolation and characterization of a Lactobacillus plantarum bacteriophage, phiJL-1, from a cucumber fermentation.</title>
        <authorList>
            <person name="Lu Z."/>
            <person name="Breidt F."/>
            <person name="Fleming H.P."/>
            <person name="Altermann E."/>
            <person name="Klaenhammer T.R."/>
        </authorList>
    </citation>
    <scope>NUCLEOTIDE SEQUENCE [LARGE SCALE GENOMIC DNA]</scope>
</reference>
<name>Q597V1_9CAUD</name>
<evidence type="ECO:0000313" key="1">
    <source>
        <dbReference type="EMBL" id="AAP74520.1"/>
    </source>
</evidence>
<organism evidence="1 2">
    <name type="scientific">Lactobacillus phage phiJL-1</name>
    <dbReference type="NCBI Taxonomy" id="2892345"/>
    <lineage>
        <taxon>Viruses</taxon>
        <taxon>Duplodnaviria</taxon>
        <taxon>Heunggongvirae</taxon>
        <taxon>Uroviricota</taxon>
        <taxon>Caudoviricetes</taxon>
        <taxon>Coetzeevirus</taxon>
        <taxon>Coetzeevirus JL1</taxon>
    </lineage>
</organism>
<dbReference type="KEGG" id="vg:5075554"/>
<dbReference type="RefSeq" id="YP_223893.1">
    <property type="nucleotide sequence ID" value="NC_006936.1"/>
</dbReference>
<evidence type="ECO:0000313" key="2">
    <source>
        <dbReference type="Proteomes" id="UP000000990"/>
    </source>
</evidence>